<feature type="compositionally biased region" description="Basic and acidic residues" evidence="1">
    <location>
        <begin position="18"/>
        <end position="27"/>
    </location>
</feature>
<proteinExistence type="predicted"/>
<evidence type="ECO:0000313" key="5">
    <source>
        <dbReference type="Proteomes" id="UP001596220"/>
    </source>
</evidence>
<feature type="transmembrane region" description="Helical" evidence="2">
    <location>
        <begin position="64"/>
        <end position="82"/>
    </location>
</feature>
<evidence type="ECO:0000313" key="4">
    <source>
        <dbReference type="EMBL" id="MFC6087731.1"/>
    </source>
</evidence>
<dbReference type="EMBL" id="JBHSQO010000001">
    <property type="protein sequence ID" value="MFC6087731.1"/>
    <property type="molecule type" value="Genomic_DNA"/>
</dbReference>
<dbReference type="GO" id="GO:0016491">
    <property type="term" value="F:oxidoreductase activity"/>
    <property type="evidence" value="ECO:0007669"/>
    <property type="project" value="UniProtKB-KW"/>
</dbReference>
<feature type="transmembrane region" description="Helical" evidence="2">
    <location>
        <begin position="227"/>
        <end position="253"/>
    </location>
</feature>
<protein>
    <submittedName>
        <fullName evidence="4">Fatty acid desaturase</fullName>
        <ecNumber evidence="4">1.14.19.-</ecNumber>
    </submittedName>
</protein>
<keyword evidence="2" id="KW-1133">Transmembrane helix</keyword>
<keyword evidence="2" id="KW-0812">Transmembrane</keyword>
<dbReference type="Pfam" id="PF00487">
    <property type="entry name" value="FA_desaturase"/>
    <property type="match status" value="1"/>
</dbReference>
<dbReference type="Proteomes" id="UP001596220">
    <property type="component" value="Unassembled WGS sequence"/>
</dbReference>
<keyword evidence="2" id="KW-0472">Membrane</keyword>
<sequence>MIGSAGGGAPLPPVHDVPMGEHRDGVSVRDSMPRPGVLALPLTLLTGKPTAGQRPFRFTPTAHLVNALLSVGCGLVAGWFALRWSGWALLLLVPCWSMVLHGIRNLRMMMFHQCAHRNMWNRRRADSALGRFIAALLVIQGFTAYSREHVVDHHAVNHMTLRDPTVQAFLLTLRLRPGMSRRDMWRRVLGLLVSPRFHTTFLIARVRSYAHGSSTRARIGAAALHGSVAATAVAADAAVFLLVCWLLPLTVFFQVSNTLRLCVKHTFPTAEQRDRRGRAYFASLTNAIFIGERAPDRALRGPRAAAAWTRWWARLLVVHFPARYLVLTGDTVCHDFHHRFPMSRQWADYIFAREADAAAGTPGWPPYRHVWGLVPAIDAVFDSLRVADPAEYDPDRLADVSSRELFAAFDD</sequence>
<feature type="domain" description="Fatty acid desaturase" evidence="3">
    <location>
        <begin position="86"/>
        <end position="349"/>
    </location>
</feature>
<feature type="region of interest" description="Disordered" evidence="1">
    <location>
        <begin position="1"/>
        <end position="28"/>
    </location>
</feature>
<dbReference type="RefSeq" id="WP_380631603.1">
    <property type="nucleotide sequence ID" value="NZ_JBHSQO010000001.1"/>
</dbReference>
<organism evidence="4 5">
    <name type="scientific">Saccharothrix lopnurensis</name>
    <dbReference type="NCBI Taxonomy" id="1670621"/>
    <lineage>
        <taxon>Bacteria</taxon>
        <taxon>Bacillati</taxon>
        <taxon>Actinomycetota</taxon>
        <taxon>Actinomycetes</taxon>
        <taxon>Pseudonocardiales</taxon>
        <taxon>Pseudonocardiaceae</taxon>
        <taxon>Saccharothrix</taxon>
    </lineage>
</organism>
<dbReference type="EC" id="1.14.19.-" evidence="4"/>
<gene>
    <name evidence="4" type="ORF">ACFP3R_00430</name>
</gene>
<accession>A0ABW1NXQ9</accession>
<evidence type="ECO:0000256" key="2">
    <source>
        <dbReference type="SAM" id="Phobius"/>
    </source>
</evidence>
<reference evidence="5" key="1">
    <citation type="journal article" date="2019" name="Int. J. Syst. Evol. Microbiol.">
        <title>The Global Catalogue of Microorganisms (GCM) 10K type strain sequencing project: providing services to taxonomists for standard genome sequencing and annotation.</title>
        <authorList>
            <consortium name="The Broad Institute Genomics Platform"/>
            <consortium name="The Broad Institute Genome Sequencing Center for Infectious Disease"/>
            <person name="Wu L."/>
            <person name="Ma J."/>
        </authorList>
    </citation>
    <scope>NUCLEOTIDE SEQUENCE [LARGE SCALE GENOMIC DNA]</scope>
    <source>
        <strain evidence="5">CGMCC 4.7246</strain>
    </source>
</reference>
<keyword evidence="5" id="KW-1185">Reference proteome</keyword>
<dbReference type="InterPro" id="IPR005804">
    <property type="entry name" value="FA_desaturase_dom"/>
</dbReference>
<feature type="transmembrane region" description="Helical" evidence="2">
    <location>
        <begin position="88"/>
        <end position="107"/>
    </location>
</feature>
<feature type="transmembrane region" description="Helical" evidence="2">
    <location>
        <begin position="128"/>
        <end position="145"/>
    </location>
</feature>
<name>A0ABW1NXQ9_9PSEU</name>
<evidence type="ECO:0000256" key="1">
    <source>
        <dbReference type="SAM" id="MobiDB-lite"/>
    </source>
</evidence>
<keyword evidence="4" id="KW-0560">Oxidoreductase</keyword>
<comment type="caution">
    <text evidence="4">The sequence shown here is derived from an EMBL/GenBank/DDBJ whole genome shotgun (WGS) entry which is preliminary data.</text>
</comment>
<evidence type="ECO:0000259" key="3">
    <source>
        <dbReference type="Pfam" id="PF00487"/>
    </source>
</evidence>